<dbReference type="RefSeq" id="WP_059350829.1">
    <property type="nucleotide sequence ID" value="NZ_LDYG01000025.1"/>
</dbReference>
<name>A0A147K956_9BACI</name>
<dbReference type="Proteomes" id="UP000074108">
    <property type="component" value="Unassembled WGS sequence"/>
</dbReference>
<organism evidence="1 2">
    <name type="scientific">Bacillus coahuilensis p1.1.43</name>
    <dbReference type="NCBI Taxonomy" id="1150625"/>
    <lineage>
        <taxon>Bacteria</taxon>
        <taxon>Bacillati</taxon>
        <taxon>Bacillota</taxon>
        <taxon>Bacilli</taxon>
        <taxon>Bacillales</taxon>
        <taxon>Bacillaceae</taxon>
        <taxon>Bacillus</taxon>
    </lineage>
</organism>
<evidence type="ECO:0000313" key="2">
    <source>
        <dbReference type="Proteomes" id="UP000074108"/>
    </source>
</evidence>
<comment type="caution">
    <text evidence="1">The sequence shown here is derived from an EMBL/GenBank/DDBJ whole genome shotgun (WGS) entry which is preliminary data.</text>
</comment>
<gene>
    <name evidence="1" type="ORF">Q75_06685</name>
</gene>
<protein>
    <submittedName>
        <fullName evidence="1">Uncharacterized protein</fullName>
    </submittedName>
</protein>
<keyword evidence="2" id="KW-1185">Reference proteome</keyword>
<dbReference type="EMBL" id="LDYG01000025">
    <property type="protein sequence ID" value="KUP06896.1"/>
    <property type="molecule type" value="Genomic_DNA"/>
</dbReference>
<dbReference type="AlphaFoldDB" id="A0A147K956"/>
<dbReference type="PATRIC" id="fig|1150625.3.peg.1401"/>
<accession>A0A147K956</accession>
<reference evidence="1 2" key="1">
    <citation type="journal article" date="2016" name="Front. Microbiol.">
        <title>Microevolution Analysis of Bacillus coahuilensis Unveils Differences in Phosphorus Acquisition Strategies and Their Regulation.</title>
        <authorList>
            <person name="Gomez-Lunar Z."/>
            <person name="Hernandez-Gonzalez I."/>
            <person name="Rodriguez-Torres M.D."/>
            <person name="Souza V."/>
            <person name="Olmedo-Alvarez G."/>
        </authorList>
    </citation>
    <scope>NUCLEOTIDE SEQUENCE [LARGE SCALE GENOMIC DNA]</scope>
    <source>
        <strain evidence="2">p1.1.43</strain>
    </source>
</reference>
<proteinExistence type="predicted"/>
<sequence length="76" mass="9237">MSDSIDATAKMRRRRKRYRLDDKEYQESMLHNSSNSPLFPFWVLHVEKTRNVIHVNLMVLILNRPFHFTLEIRSLH</sequence>
<evidence type="ECO:0000313" key="1">
    <source>
        <dbReference type="EMBL" id="KUP06896.1"/>
    </source>
</evidence>